<evidence type="ECO:0000313" key="1">
    <source>
        <dbReference type="EMBL" id="CAH6333250.1"/>
    </source>
</evidence>
<dbReference type="EMBL" id="OW970315">
    <property type="protein sequence ID" value="CAH6333250.1"/>
    <property type="molecule type" value="Genomic_DNA"/>
</dbReference>
<reference evidence="1" key="1">
    <citation type="submission" date="2022-05" db="EMBL/GenBank/DDBJ databases">
        <authorList>
            <person name="Pothier F. J."/>
        </authorList>
    </citation>
    <scope>NUCLEOTIDE SEQUENCE</scope>
    <source>
        <strain evidence="1">DAPP-PG734</strain>
    </source>
</reference>
<protein>
    <submittedName>
        <fullName evidence="1">Uncharacterized protein</fullName>
    </submittedName>
</protein>
<gene>
    <name evidence="1" type="ORF">DAPPPG734_18200</name>
</gene>
<dbReference type="AlphaFoldDB" id="A0AAN2FFU9"/>
<evidence type="ECO:0000313" key="2">
    <source>
        <dbReference type="Proteomes" id="UP001158961"/>
    </source>
</evidence>
<sequence length="210" mass="24223">MIQNDKLDIDNLKDQIPYYLTQEQRVGLLRALEDFPQNTNYYLVNYPQDLKEMVLQGDIFKGLPVVNFTHGKLAESKAIKGIILSNSCDISPENTRSRPMKVLFAPLINLEKFCEKLLNNGVESKSIESQVKAIKEQKVSNVIYLPRSEAFEESVVFLDDVYQMPSGDLIEKVKESDKLITLSQVGFYIFLFKLSIHFCRFHENVSRQNH</sequence>
<proteinExistence type="predicted"/>
<organism evidence="1 2">
    <name type="scientific">Enterobacter agglomerans</name>
    <name type="common">Erwinia herbicola</name>
    <name type="synonym">Pantoea agglomerans</name>
    <dbReference type="NCBI Taxonomy" id="549"/>
    <lineage>
        <taxon>Bacteria</taxon>
        <taxon>Pseudomonadati</taxon>
        <taxon>Pseudomonadota</taxon>
        <taxon>Gammaproteobacteria</taxon>
        <taxon>Enterobacterales</taxon>
        <taxon>Erwiniaceae</taxon>
        <taxon>Pantoea</taxon>
        <taxon>Pantoea agglomerans group</taxon>
    </lineage>
</organism>
<dbReference type="Proteomes" id="UP001158961">
    <property type="component" value="Chromosome"/>
</dbReference>
<dbReference type="RefSeq" id="WP_031591969.1">
    <property type="nucleotide sequence ID" value="NZ_JACYNT010000003.1"/>
</dbReference>
<name>A0AAN2FFU9_ENTAG</name>
<accession>A0AAN2FFU9</accession>